<dbReference type="CDD" id="cd08432">
    <property type="entry name" value="PBP2_GcdR_TrpI_HvrB_AmpR_like"/>
    <property type="match status" value="1"/>
</dbReference>
<comment type="similarity">
    <text evidence="1">Belongs to the LysR transcriptional regulatory family.</text>
</comment>
<feature type="domain" description="HTH lysR-type" evidence="5">
    <location>
        <begin position="6"/>
        <end position="63"/>
    </location>
</feature>
<dbReference type="InterPro" id="IPR005119">
    <property type="entry name" value="LysR_subst-bd"/>
</dbReference>
<dbReference type="Pfam" id="PF00126">
    <property type="entry name" value="HTH_1"/>
    <property type="match status" value="1"/>
</dbReference>
<evidence type="ECO:0000313" key="6">
    <source>
        <dbReference type="EMBL" id="MBB1486147.1"/>
    </source>
</evidence>
<dbReference type="Gene3D" id="1.10.10.10">
    <property type="entry name" value="Winged helix-like DNA-binding domain superfamily/Winged helix DNA-binding domain"/>
    <property type="match status" value="1"/>
</dbReference>
<evidence type="ECO:0000256" key="2">
    <source>
        <dbReference type="ARBA" id="ARBA00023015"/>
    </source>
</evidence>
<evidence type="ECO:0000256" key="4">
    <source>
        <dbReference type="ARBA" id="ARBA00023163"/>
    </source>
</evidence>
<name>A0A839INV3_9GAMM</name>
<sequence>MLRKIPPLNALKAFEAAARHCSFVRAAEELNVTQAAVSQQIKQLEARLGVELFQRKPRGLILTDAGQHYLPGLTQAFEMIAASTASLEQDREYQLLTIRTSSSFASQWLVPVMTDFFQRYPHIDLRLSAQDDDPRFFSEDIDLEIRHKHRCPEGMDGILLLKEKIMPVCSPRLLHSGKPIRQPEDLLQHRLLHINYYPEDWSAWFRSAGLPDADCHRGFRYDQSVLTMQAAISGQGVALGRSPIVNNMIMNGQLVVPLEHQLLGEGGYWLYYPINRPLSDTACLFIDWVRQQSQQDHWSQS</sequence>
<dbReference type="InterPro" id="IPR000847">
    <property type="entry name" value="LysR_HTH_N"/>
</dbReference>
<protein>
    <submittedName>
        <fullName evidence="6">Transcriptional regulator GcvA</fullName>
    </submittedName>
</protein>
<dbReference type="Gene3D" id="3.40.190.10">
    <property type="entry name" value="Periplasmic binding protein-like II"/>
    <property type="match status" value="2"/>
</dbReference>
<dbReference type="InterPro" id="IPR058163">
    <property type="entry name" value="LysR-type_TF_proteobact-type"/>
</dbReference>
<dbReference type="GO" id="GO:0003700">
    <property type="term" value="F:DNA-binding transcription factor activity"/>
    <property type="evidence" value="ECO:0007669"/>
    <property type="project" value="InterPro"/>
</dbReference>
<dbReference type="FunFam" id="1.10.10.10:FF:000038">
    <property type="entry name" value="Glycine cleavage system transcriptional activator"/>
    <property type="match status" value="1"/>
</dbReference>
<reference evidence="6 7" key="1">
    <citation type="submission" date="2020-08" db="EMBL/GenBank/DDBJ databases">
        <title>Oceanospirillum sp. nov. isolated from marine sediment.</title>
        <authorList>
            <person name="Ji X."/>
        </authorList>
    </citation>
    <scope>NUCLEOTIDE SEQUENCE [LARGE SCALE GENOMIC DNA]</scope>
    <source>
        <strain evidence="6 7">D5</strain>
    </source>
</reference>
<dbReference type="GO" id="GO:0043565">
    <property type="term" value="F:sequence-specific DNA binding"/>
    <property type="evidence" value="ECO:0007669"/>
    <property type="project" value="TreeGrafter"/>
</dbReference>
<evidence type="ECO:0000259" key="5">
    <source>
        <dbReference type="PROSITE" id="PS50931"/>
    </source>
</evidence>
<dbReference type="PRINTS" id="PR00039">
    <property type="entry name" value="HTHLYSR"/>
</dbReference>
<proteinExistence type="inferred from homology"/>
<evidence type="ECO:0000256" key="3">
    <source>
        <dbReference type="ARBA" id="ARBA00023125"/>
    </source>
</evidence>
<dbReference type="AlphaFoldDB" id="A0A839INV3"/>
<keyword evidence="3" id="KW-0238">DNA-binding</keyword>
<keyword evidence="2" id="KW-0805">Transcription regulation</keyword>
<dbReference type="GO" id="GO:0006351">
    <property type="term" value="P:DNA-templated transcription"/>
    <property type="evidence" value="ECO:0007669"/>
    <property type="project" value="TreeGrafter"/>
</dbReference>
<dbReference type="InterPro" id="IPR036388">
    <property type="entry name" value="WH-like_DNA-bd_sf"/>
</dbReference>
<organism evidence="6 7">
    <name type="scientific">Oceanospirillum sediminis</name>
    <dbReference type="NCBI Taxonomy" id="2760088"/>
    <lineage>
        <taxon>Bacteria</taxon>
        <taxon>Pseudomonadati</taxon>
        <taxon>Pseudomonadota</taxon>
        <taxon>Gammaproteobacteria</taxon>
        <taxon>Oceanospirillales</taxon>
        <taxon>Oceanospirillaceae</taxon>
        <taxon>Oceanospirillum</taxon>
    </lineage>
</organism>
<dbReference type="EMBL" id="JACJFM010000005">
    <property type="protein sequence ID" value="MBB1486147.1"/>
    <property type="molecule type" value="Genomic_DNA"/>
</dbReference>
<dbReference type="PANTHER" id="PTHR30537">
    <property type="entry name" value="HTH-TYPE TRANSCRIPTIONAL REGULATOR"/>
    <property type="match status" value="1"/>
</dbReference>
<dbReference type="Proteomes" id="UP000565262">
    <property type="component" value="Unassembled WGS sequence"/>
</dbReference>
<dbReference type="NCBIfam" id="NF008352">
    <property type="entry name" value="PRK11139.1"/>
    <property type="match status" value="1"/>
</dbReference>
<comment type="caution">
    <text evidence="6">The sequence shown here is derived from an EMBL/GenBank/DDBJ whole genome shotgun (WGS) entry which is preliminary data.</text>
</comment>
<keyword evidence="4" id="KW-0804">Transcription</keyword>
<dbReference type="FunFam" id="3.40.190.10:FF:000017">
    <property type="entry name" value="Glycine cleavage system transcriptional activator"/>
    <property type="match status" value="1"/>
</dbReference>
<accession>A0A839INV3</accession>
<evidence type="ECO:0000256" key="1">
    <source>
        <dbReference type="ARBA" id="ARBA00009437"/>
    </source>
</evidence>
<dbReference type="SUPFAM" id="SSF46785">
    <property type="entry name" value="Winged helix' DNA-binding domain"/>
    <property type="match status" value="1"/>
</dbReference>
<dbReference type="PANTHER" id="PTHR30537:SF74">
    <property type="entry name" value="HTH-TYPE TRANSCRIPTIONAL REGULATOR TRPI"/>
    <property type="match status" value="1"/>
</dbReference>
<keyword evidence="7" id="KW-1185">Reference proteome</keyword>
<dbReference type="InterPro" id="IPR036390">
    <property type="entry name" value="WH_DNA-bd_sf"/>
</dbReference>
<dbReference type="RefSeq" id="WP_182807928.1">
    <property type="nucleotide sequence ID" value="NZ_JACJFM010000005.1"/>
</dbReference>
<dbReference type="Pfam" id="PF03466">
    <property type="entry name" value="LysR_substrate"/>
    <property type="match status" value="1"/>
</dbReference>
<dbReference type="SUPFAM" id="SSF53850">
    <property type="entry name" value="Periplasmic binding protein-like II"/>
    <property type="match status" value="1"/>
</dbReference>
<gene>
    <name evidence="6" type="primary">gcvA</name>
    <name evidence="6" type="ORF">H4O21_05960</name>
</gene>
<dbReference type="PROSITE" id="PS50931">
    <property type="entry name" value="HTH_LYSR"/>
    <property type="match status" value="1"/>
</dbReference>
<evidence type="ECO:0000313" key="7">
    <source>
        <dbReference type="Proteomes" id="UP000565262"/>
    </source>
</evidence>